<proteinExistence type="predicted"/>
<dbReference type="AlphaFoldDB" id="A0A644V908"/>
<keyword evidence="1" id="KW-0472">Membrane</keyword>
<reference evidence="2" key="1">
    <citation type="submission" date="2019-08" db="EMBL/GenBank/DDBJ databases">
        <authorList>
            <person name="Kucharzyk K."/>
            <person name="Murdoch R.W."/>
            <person name="Higgins S."/>
            <person name="Loffler F."/>
        </authorList>
    </citation>
    <scope>NUCLEOTIDE SEQUENCE</scope>
</reference>
<dbReference type="EMBL" id="VSSQ01000245">
    <property type="protein sequence ID" value="MPL87808.1"/>
    <property type="molecule type" value="Genomic_DNA"/>
</dbReference>
<evidence type="ECO:0000313" key="2">
    <source>
        <dbReference type="EMBL" id="MPL87808.1"/>
    </source>
</evidence>
<gene>
    <name evidence="2" type="ORF">SDC9_33818</name>
</gene>
<keyword evidence="1" id="KW-0812">Transmembrane</keyword>
<evidence type="ECO:0000256" key="1">
    <source>
        <dbReference type="SAM" id="Phobius"/>
    </source>
</evidence>
<dbReference type="SUPFAM" id="SSF55961">
    <property type="entry name" value="Bet v1-like"/>
    <property type="match status" value="1"/>
</dbReference>
<accession>A0A644V908</accession>
<protein>
    <submittedName>
        <fullName evidence="2">Uncharacterized protein</fullName>
    </submittedName>
</protein>
<organism evidence="2">
    <name type="scientific">bioreactor metagenome</name>
    <dbReference type="NCBI Taxonomy" id="1076179"/>
    <lineage>
        <taxon>unclassified sequences</taxon>
        <taxon>metagenomes</taxon>
        <taxon>ecological metagenomes</taxon>
    </lineage>
</organism>
<name>A0A644V908_9ZZZZ</name>
<keyword evidence="1" id="KW-1133">Transmembrane helix</keyword>
<comment type="caution">
    <text evidence="2">The sequence shown here is derived from an EMBL/GenBank/DDBJ whole genome shotgun (WGS) entry which is preliminary data.</text>
</comment>
<sequence>MNDIIIQHKRGGKIRMRLFTTPKKARVLAFLALIGLVMAAYTLWARPYQLHWGATNEEVKQAIPGDESNPHLEFFATRAITIAGTPEEIWPWLVQMGYGRVGYYGYDILENLGSPQGIRSADRILLEFEHFTVGDGVPISPVADMVFHAIEPDRYIIWAGKTGVVPSSFTWALYPLDAGHTRLASRIRWSYHLAQPGLLTLDLFTEFTDHLAVRKILQGVKGRVENQIKPMAQQNIEFAVYVLAALIFLATLLLSLIRPLAWGRWLVGLAGGSGMAHHLVRTGIDLERCWVGASCSLGAARCIPPDLYAKTT</sequence>
<feature type="transmembrane region" description="Helical" evidence="1">
    <location>
        <begin position="238"/>
        <end position="257"/>
    </location>
</feature>